<feature type="compositionally biased region" description="Acidic residues" evidence="1">
    <location>
        <begin position="47"/>
        <end position="62"/>
    </location>
</feature>
<protein>
    <submittedName>
        <fullName evidence="3">Uncharacterized protein</fullName>
    </submittedName>
</protein>
<accession>A0A2S9XDA6</accession>
<dbReference type="OrthoDB" id="9851633at2"/>
<feature type="chain" id="PRO_5015591992" evidence="2">
    <location>
        <begin position="23"/>
        <end position="125"/>
    </location>
</feature>
<dbReference type="AlphaFoldDB" id="A0A2S9XDA6"/>
<keyword evidence="2" id="KW-0732">Signal</keyword>
<proteinExistence type="predicted"/>
<dbReference type="EMBL" id="PVNK01000269">
    <property type="protein sequence ID" value="PRP90750.1"/>
    <property type="molecule type" value="Genomic_DNA"/>
</dbReference>
<name>A0A2S9XDA6_9BACT</name>
<gene>
    <name evidence="3" type="ORF">ENSA5_61840</name>
</gene>
<keyword evidence="4" id="KW-1185">Reference proteome</keyword>
<evidence type="ECO:0000256" key="2">
    <source>
        <dbReference type="SAM" id="SignalP"/>
    </source>
</evidence>
<dbReference type="Proteomes" id="UP000237968">
    <property type="component" value="Unassembled WGS sequence"/>
</dbReference>
<organism evidence="3 4">
    <name type="scientific">Enhygromyxa salina</name>
    <dbReference type="NCBI Taxonomy" id="215803"/>
    <lineage>
        <taxon>Bacteria</taxon>
        <taxon>Pseudomonadati</taxon>
        <taxon>Myxococcota</taxon>
        <taxon>Polyangia</taxon>
        <taxon>Nannocystales</taxon>
        <taxon>Nannocystaceae</taxon>
        <taxon>Enhygromyxa</taxon>
    </lineage>
</organism>
<evidence type="ECO:0000313" key="3">
    <source>
        <dbReference type="EMBL" id="PRP90750.1"/>
    </source>
</evidence>
<feature type="region of interest" description="Disordered" evidence="1">
    <location>
        <begin position="26"/>
        <end position="62"/>
    </location>
</feature>
<reference evidence="3 4" key="1">
    <citation type="submission" date="2018-03" db="EMBL/GenBank/DDBJ databases">
        <title>Draft Genome Sequences of the Obligatory Marine Myxobacteria Enhygromyxa salina SWB005.</title>
        <authorList>
            <person name="Poehlein A."/>
            <person name="Moghaddam J.A."/>
            <person name="Harms H."/>
            <person name="Alanjari M."/>
            <person name="Koenig G.M."/>
            <person name="Daniel R."/>
            <person name="Schaeberle T.F."/>
        </authorList>
    </citation>
    <scope>NUCLEOTIDE SEQUENCE [LARGE SCALE GENOMIC DNA]</scope>
    <source>
        <strain evidence="3 4">SWB005</strain>
    </source>
</reference>
<evidence type="ECO:0000256" key="1">
    <source>
        <dbReference type="SAM" id="MobiDB-lite"/>
    </source>
</evidence>
<evidence type="ECO:0000313" key="4">
    <source>
        <dbReference type="Proteomes" id="UP000237968"/>
    </source>
</evidence>
<feature type="signal peptide" evidence="2">
    <location>
        <begin position="1"/>
        <end position="22"/>
    </location>
</feature>
<comment type="caution">
    <text evidence="3">The sequence shown here is derived from an EMBL/GenBank/DDBJ whole genome shotgun (WGS) entry which is preliminary data.</text>
</comment>
<sequence>MKLSKIFTTSLVALCLSLPIAACDGDDEGDADTTADTNNDSTSGEDTNGEDTSDEETGPSEDIDCSVYCVGYLMVCVESGMSMEFPNNDECSAACEMWDQDGTNCRYQQVIDGNCDQAGNMGDAC</sequence>
<dbReference type="RefSeq" id="WP_106395365.1">
    <property type="nucleotide sequence ID" value="NZ_PVNK01000269.1"/>
</dbReference>